<evidence type="ECO:0000313" key="2">
    <source>
        <dbReference type="Proteomes" id="UP000014803"/>
    </source>
</evidence>
<sequence length="43" mass="4221">MTNTSDHVAGAVLARAGASSGSCALARRDAPCAERAGCPVTFA</sequence>
<evidence type="ECO:0000313" key="1">
    <source>
        <dbReference type="EMBL" id="AGP36245.1"/>
    </source>
</evidence>
<dbReference type="EMBL" id="CP003969">
    <property type="protein sequence ID" value="AGP36245.1"/>
    <property type="molecule type" value="Genomic_DNA"/>
</dbReference>
<name>S4XWG3_SORCE</name>
<accession>S4XWG3</accession>
<proteinExistence type="predicted"/>
<dbReference type="KEGG" id="scu:SCE1572_18160"/>
<dbReference type="Proteomes" id="UP000014803">
    <property type="component" value="Chromosome"/>
</dbReference>
<gene>
    <name evidence="1" type="ORF">SCE1572_18160</name>
</gene>
<dbReference type="AlphaFoldDB" id="S4XWG3"/>
<protein>
    <submittedName>
        <fullName evidence="1">Uncharacterized protein</fullName>
    </submittedName>
</protein>
<organism evidence="1 2">
    <name type="scientific">Sorangium cellulosum So0157-2</name>
    <dbReference type="NCBI Taxonomy" id="1254432"/>
    <lineage>
        <taxon>Bacteria</taxon>
        <taxon>Pseudomonadati</taxon>
        <taxon>Myxococcota</taxon>
        <taxon>Polyangia</taxon>
        <taxon>Polyangiales</taxon>
        <taxon>Polyangiaceae</taxon>
        <taxon>Sorangium</taxon>
    </lineage>
</organism>
<reference evidence="1 2" key="1">
    <citation type="journal article" date="2013" name="Sci. Rep.">
        <title>Extraordinary expansion of a Sorangium cellulosum genome from an alkaline milieu.</title>
        <authorList>
            <person name="Han K."/>
            <person name="Li Z.F."/>
            <person name="Peng R."/>
            <person name="Zhu L.P."/>
            <person name="Zhou T."/>
            <person name="Wang L.G."/>
            <person name="Li S.G."/>
            <person name="Zhang X.B."/>
            <person name="Hu W."/>
            <person name="Wu Z.H."/>
            <person name="Qin N."/>
            <person name="Li Y.Z."/>
        </authorList>
    </citation>
    <scope>NUCLEOTIDE SEQUENCE [LARGE SCALE GENOMIC DNA]</scope>
    <source>
        <strain evidence="1 2">So0157-2</strain>
    </source>
</reference>
<dbReference type="STRING" id="1254432.SCE1572_18160"/>
<dbReference type="HOGENOM" id="CLU_3239730_0_0_7"/>